<name>A0ABN2UED9_9MICO</name>
<dbReference type="Proteomes" id="UP001501285">
    <property type="component" value="Unassembled WGS sequence"/>
</dbReference>
<proteinExistence type="predicted"/>
<sequence>MPSGRSSFQGSSALAGAPAARGCPPPPKTSNQASSGCCCPSWPVGTPSTAGAGGPADEDAGEEADEDAGAGGPADEDAGEPAGVGMARVSCRSMMPVGS</sequence>
<reference evidence="2 3" key="1">
    <citation type="journal article" date="2019" name="Int. J. Syst. Evol. Microbiol.">
        <title>The Global Catalogue of Microorganisms (GCM) 10K type strain sequencing project: providing services to taxonomists for standard genome sequencing and annotation.</title>
        <authorList>
            <consortium name="The Broad Institute Genomics Platform"/>
            <consortium name="The Broad Institute Genome Sequencing Center for Infectious Disease"/>
            <person name="Wu L."/>
            <person name="Ma J."/>
        </authorList>
    </citation>
    <scope>NUCLEOTIDE SEQUENCE [LARGE SCALE GENOMIC DNA]</scope>
    <source>
        <strain evidence="2 3">JCM 14283</strain>
    </source>
</reference>
<feature type="compositionally biased region" description="Acidic residues" evidence="1">
    <location>
        <begin position="56"/>
        <end position="79"/>
    </location>
</feature>
<keyword evidence="3" id="KW-1185">Reference proteome</keyword>
<accession>A0ABN2UED9</accession>
<protein>
    <submittedName>
        <fullName evidence="2">Uncharacterized protein</fullName>
    </submittedName>
</protein>
<evidence type="ECO:0000313" key="2">
    <source>
        <dbReference type="EMBL" id="GAA2033953.1"/>
    </source>
</evidence>
<feature type="region of interest" description="Disordered" evidence="1">
    <location>
        <begin position="1"/>
        <end position="86"/>
    </location>
</feature>
<feature type="compositionally biased region" description="Polar residues" evidence="1">
    <location>
        <begin position="1"/>
        <end position="12"/>
    </location>
</feature>
<organism evidence="2 3">
    <name type="scientific">Terrabacter terrae</name>
    <dbReference type="NCBI Taxonomy" id="318434"/>
    <lineage>
        <taxon>Bacteria</taxon>
        <taxon>Bacillati</taxon>
        <taxon>Actinomycetota</taxon>
        <taxon>Actinomycetes</taxon>
        <taxon>Micrococcales</taxon>
        <taxon>Intrasporangiaceae</taxon>
        <taxon>Terrabacter</taxon>
    </lineage>
</organism>
<feature type="compositionally biased region" description="Low complexity" evidence="1">
    <location>
        <begin position="13"/>
        <end position="22"/>
    </location>
</feature>
<dbReference type="EMBL" id="BAAANB010000021">
    <property type="protein sequence ID" value="GAA2033953.1"/>
    <property type="molecule type" value="Genomic_DNA"/>
</dbReference>
<evidence type="ECO:0000256" key="1">
    <source>
        <dbReference type="SAM" id="MobiDB-lite"/>
    </source>
</evidence>
<comment type="caution">
    <text evidence="2">The sequence shown here is derived from an EMBL/GenBank/DDBJ whole genome shotgun (WGS) entry which is preliminary data.</text>
</comment>
<evidence type="ECO:0000313" key="3">
    <source>
        <dbReference type="Proteomes" id="UP001501285"/>
    </source>
</evidence>
<gene>
    <name evidence="2" type="ORF">GCM10009740_25650</name>
</gene>